<dbReference type="InterPro" id="IPR050248">
    <property type="entry name" value="Polysacc_deacetylase_ArnD"/>
</dbReference>
<dbReference type="RefSeq" id="WP_222968891.1">
    <property type="nucleotide sequence ID" value="NZ_JAINZZ010000076.1"/>
</dbReference>
<keyword evidence="1" id="KW-0479">Metal-binding</keyword>
<dbReference type="PANTHER" id="PTHR10587:SF133">
    <property type="entry name" value="CHITIN DEACETYLASE 1-RELATED"/>
    <property type="match status" value="1"/>
</dbReference>
<feature type="compositionally biased region" description="Gly residues" evidence="3">
    <location>
        <begin position="54"/>
        <end position="68"/>
    </location>
</feature>
<name>A0ABS7QH64_9ACTN</name>
<dbReference type="PANTHER" id="PTHR10587">
    <property type="entry name" value="GLYCOSYL TRANSFERASE-RELATED"/>
    <property type="match status" value="1"/>
</dbReference>
<organism evidence="5 6">
    <name type="scientific">Actinacidiphila acidipaludis</name>
    <dbReference type="NCBI Taxonomy" id="2873382"/>
    <lineage>
        <taxon>Bacteria</taxon>
        <taxon>Bacillati</taxon>
        <taxon>Actinomycetota</taxon>
        <taxon>Actinomycetes</taxon>
        <taxon>Kitasatosporales</taxon>
        <taxon>Streptomycetaceae</taxon>
        <taxon>Actinacidiphila</taxon>
    </lineage>
</organism>
<evidence type="ECO:0000313" key="5">
    <source>
        <dbReference type="EMBL" id="MBY8882515.1"/>
    </source>
</evidence>
<reference evidence="5 6" key="1">
    <citation type="submission" date="2021-08" db="EMBL/GenBank/DDBJ databases">
        <title>WGS of actinomycetes from Thailand.</title>
        <authorList>
            <person name="Thawai C."/>
        </authorList>
    </citation>
    <scope>NUCLEOTIDE SEQUENCE [LARGE SCALE GENOMIC DNA]</scope>
    <source>
        <strain evidence="5 6">PLK6-54</strain>
    </source>
</reference>
<gene>
    <name evidence="5" type="ORF">K7862_33475</name>
</gene>
<dbReference type="EMBL" id="JAINZZ010000076">
    <property type="protein sequence ID" value="MBY8882515.1"/>
    <property type="molecule type" value="Genomic_DNA"/>
</dbReference>
<feature type="region of interest" description="Disordered" evidence="3">
    <location>
        <begin position="43"/>
        <end position="68"/>
    </location>
</feature>
<evidence type="ECO:0000256" key="3">
    <source>
        <dbReference type="SAM" id="MobiDB-lite"/>
    </source>
</evidence>
<keyword evidence="2" id="KW-0378">Hydrolase</keyword>
<dbReference type="Gene3D" id="3.20.20.370">
    <property type="entry name" value="Glycoside hydrolase/deacetylase"/>
    <property type="match status" value="1"/>
</dbReference>
<sequence>MPRSTRTARRGGLLAVTAVVALALGLSGCTRYPTQSPKDARDAAYAAAADDRSGGTGGAPAGSAGGRKGALAPGAVDCRVAKCIALTFDAGPSENTPALLKVLREKKVKVTFFLLGHNHVDKYPDLVRQMGQNGNVLGNHSWTHPRLTDLDPAAIRSELDRLDTAVEKLTGTRPTLMRPPQGRTDKKVAKVCKELGLAQVLWNDTASDYATTDSALIHRRILKDAHRDGIILLHDLYKGTVPAVPGIIDALRAEGYTFVTVPELLAPAAPEPGKVYRP</sequence>
<feature type="domain" description="NodB homology" evidence="4">
    <location>
        <begin position="82"/>
        <end position="259"/>
    </location>
</feature>
<protein>
    <submittedName>
        <fullName evidence="5">Polysaccharide deacetylase family protein</fullName>
    </submittedName>
</protein>
<evidence type="ECO:0000313" key="6">
    <source>
        <dbReference type="Proteomes" id="UP000778578"/>
    </source>
</evidence>
<evidence type="ECO:0000256" key="2">
    <source>
        <dbReference type="ARBA" id="ARBA00022801"/>
    </source>
</evidence>
<comment type="caution">
    <text evidence="5">The sequence shown here is derived from an EMBL/GenBank/DDBJ whole genome shotgun (WGS) entry which is preliminary data.</text>
</comment>
<evidence type="ECO:0000259" key="4">
    <source>
        <dbReference type="PROSITE" id="PS51677"/>
    </source>
</evidence>
<dbReference type="CDD" id="cd10917">
    <property type="entry name" value="CE4_NodB_like_6s_7s"/>
    <property type="match status" value="1"/>
</dbReference>
<dbReference type="SUPFAM" id="SSF88713">
    <property type="entry name" value="Glycoside hydrolase/deacetylase"/>
    <property type="match status" value="1"/>
</dbReference>
<proteinExistence type="predicted"/>
<dbReference type="PROSITE" id="PS51677">
    <property type="entry name" value="NODB"/>
    <property type="match status" value="1"/>
</dbReference>
<accession>A0ABS7QH64</accession>
<dbReference type="PROSITE" id="PS51257">
    <property type="entry name" value="PROKAR_LIPOPROTEIN"/>
    <property type="match status" value="1"/>
</dbReference>
<dbReference type="Proteomes" id="UP000778578">
    <property type="component" value="Unassembled WGS sequence"/>
</dbReference>
<evidence type="ECO:0000256" key="1">
    <source>
        <dbReference type="ARBA" id="ARBA00022723"/>
    </source>
</evidence>
<dbReference type="InterPro" id="IPR011330">
    <property type="entry name" value="Glyco_hydro/deAcase_b/a-brl"/>
</dbReference>
<keyword evidence="6" id="KW-1185">Reference proteome</keyword>
<dbReference type="Pfam" id="PF01522">
    <property type="entry name" value="Polysacc_deac_1"/>
    <property type="match status" value="1"/>
</dbReference>
<dbReference type="InterPro" id="IPR002509">
    <property type="entry name" value="NODB_dom"/>
</dbReference>